<evidence type="ECO:0000313" key="3">
    <source>
        <dbReference type="Proteomes" id="UP000321947"/>
    </source>
</evidence>
<dbReference type="Proteomes" id="UP000321947">
    <property type="component" value="Unassembled WGS sequence"/>
</dbReference>
<gene>
    <name evidence="2" type="ORF">E5676_scaffold145G00360</name>
</gene>
<dbReference type="PANTHER" id="PTHR46890">
    <property type="entry name" value="NON-LTR RETROLELEMENT REVERSE TRANSCRIPTASE-LIKE PROTEIN-RELATED"/>
    <property type="match status" value="1"/>
</dbReference>
<comment type="caution">
    <text evidence="2">The sequence shown here is derived from an EMBL/GenBank/DDBJ whole genome shotgun (WGS) entry which is preliminary data.</text>
</comment>
<feature type="region of interest" description="Disordered" evidence="1">
    <location>
        <begin position="102"/>
        <end position="123"/>
    </location>
</feature>
<proteinExistence type="predicted"/>
<reference evidence="2 3" key="1">
    <citation type="submission" date="2019-08" db="EMBL/GenBank/DDBJ databases">
        <title>Draft genome sequences of two oriental melons (Cucumis melo L. var makuwa).</title>
        <authorList>
            <person name="Kwon S.-Y."/>
        </authorList>
    </citation>
    <scope>NUCLEOTIDE SEQUENCE [LARGE SCALE GENOMIC DNA]</scope>
    <source>
        <strain evidence="3">cv. Chang Bougi</strain>
        <tissue evidence="2">Leaf</tissue>
    </source>
</reference>
<protein>
    <submittedName>
        <fullName evidence="2">Transposon TX1 uncharacterized</fullName>
    </submittedName>
</protein>
<feature type="compositionally biased region" description="Basic and acidic residues" evidence="1">
    <location>
        <begin position="106"/>
        <end position="123"/>
    </location>
</feature>
<evidence type="ECO:0000313" key="2">
    <source>
        <dbReference type="EMBL" id="TYK02777.1"/>
    </source>
</evidence>
<dbReference type="AlphaFoldDB" id="A0A5D3BTI0"/>
<dbReference type="InterPro" id="IPR052343">
    <property type="entry name" value="Retrotransposon-Effector_Assoc"/>
</dbReference>
<sequence length="838" mass="94171">MEVSCKIVDPFYCIWLEKGQFHIEDVDFQKIISLSKTQLEWFTNSIAVLVKEPAWKFFSKSGNDDAGITRLSKFQTPSGWFLSYEGRHWNFLNENAPSISRNPFEAPRKLGGKDEDLDRPESEPVLKSLSEKPCFRWNNSNQHADGLFTHLEDEKAAPEERENQYLKIEKTVGLPFNAATNGLSSSPHSNSLQLNIAADSHVVEELNVSPAVQPQFFNFDEPKSDSCSKKAVASTFNDSNFVIPVVKEAFCELSTEGNKEKKAHFNNSLSNNEFCPTGQVSSDFGFSNRFKNTKGSKASHVPKILKHYIRKQTSFNNVWTALLKSEFNGVSECCIWSVNVDSSSKCLNFPSTISNSKVSFLRGSPCKDDFSLKNQLEFSSPISVGSEDSVDSSNEVDLKLDCEIEKTDLNALFNDEETPSNKIPMDLPKDLFIKHCSPDVVMIQESKKDTLNSVFIKSLLSFMDIGWDFVAPVGSYEGILTMWDSSKIWITEVIKRRFSLSIKCLTLCEKVRILISLIGLMKDFQLAGAVEECHCSMSLSIQLLSWKFHCKMEVGSSNFRGWAGFILHEQLRSVKMAVKAWNFAVQAKGTDLYLLMAIGLVFPQNVALVTQFSIEEIFKAWKALGSSKAPGSDGFTAEFLIKHWSNFKDIFKSLMAVFHRNGRLNAFAKVLPECLKQVKDAIISPTQSAFIEASRGIRQGDPLSPFLFLLVSEVLGEIINKLHSNGQFEGFLVGKDMIHLPLLQFANDTLLFCKYDVQMLLQLKDAIRLFEWCSGQKVNREKSALSGVNVGEDDLIQTANLLDCKAEKLPIIYLGLPLGGYPQHKMFGNQSSIEFTRN</sequence>
<accession>A0A5D3BTI0</accession>
<organism evidence="2 3">
    <name type="scientific">Cucumis melo var. makuwa</name>
    <name type="common">Oriental melon</name>
    <dbReference type="NCBI Taxonomy" id="1194695"/>
    <lineage>
        <taxon>Eukaryota</taxon>
        <taxon>Viridiplantae</taxon>
        <taxon>Streptophyta</taxon>
        <taxon>Embryophyta</taxon>
        <taxon>Tracheophyta</taxon>
        <taxon>Spermatophyta</taxon>
        <taxon>Magnoliopsida</taxon>
        <taxon>eudicotyledons</taxon>
        <taxon>Gunneridae</taxon>
        <taxon>Pentapetalae</taxon>
        <taxon>rosids</taxon>
        <taxon>fabids</taxon>
        <taxon>Cucurbitales</taxon>
        <taxon>Cucurbitaceae</taxon>
        <taxon>Benincaseae</taxon>
        <taxon>Cucumis</taxon>
    </lineage>
</organism>
<name>A0A5D3BTI0_CUCMM</name>
<evidence type="ECO:0000256" key="1">
    <source>
        <dbReference type="SAM" id="MobiDB-lite"/>
    </source>
</evidence>
<dbReference type="EMBL" id="SSTD01015369">
    <property type="protein sequence ID" value="TYK02777.1"/>
    <property type="molecule type" value="Genomic_DNA"/>
</dbReference>
<dbReference type="PANTHER" id="PTHR46890:SF50">
    <property type="entry name" value="RNA-DIRECTED DNA POLYMERASE, EUKARYOTA, REVERSE TRANSCRIPTASE ZINC-BINDING DOMAIN PROTEIN-RELATED"/>
    <property type="match status" value="1"/>
</dbReference>